<accession>A0A6B0TZA3</accession>
<evidence type="ECO:0000313" key="2">
    <source>
        <dbReference type="EMBL" id="MXU85482.1"/>
    </source>
</evidence>
<proteinExistence type="predicted"/>
<organism evidence="2">
    <name type="scientific">Ixodes ricinus</name>
    <name type="common">Common tick</name>
    <name type="synonym">Acarus ricinus</name>
    <dbReference type="NCBI Taxonomy" id="34613"/>
    <lineage>
        <taxon>Eukaryota</taxon>
        <taxon>Metazoa</taxon>
        <taxon>Ecdysozoa</taxon>
        <taxon>Arthropoda</taxon>
        <taxon>Chelicerata</taxon>
        <taxon>Arachnida</taxon>
        <taxon>Acari</taxon>
        <taxon>Parasitiformes</taxon>
        <taxon>Ixodida</taxon>
        <taxon>Ixodoidea</taxon>
        <taxon>Ixodidae</taxon>
        <taxon>Ixodinae</taxon>
        <taxon>Ixodes</taxon>
    </lineage>
</organism>
<name>A0A6B0TZA3_IXORI</name>
<sequence>MFAGVVKIFTITTALLVRLTSHATCVWLTSPTPSRTAVASARRPRRSGSGGFGTFLRRRARFARLGSAFFVEIHFRRDGVRCGSVL</sequence>
<dbReference type="EMBL" id="GIFC01003399">
    <property type="protein sequence ID" value="MXU85482.1"/>
    <property type="molecule type" value="Transcribed_RNA"/>
</dbReference>
<protein>
    <submittedName>
        <fullName evidence="2">Putative secreted protein</fullName>
    </submittedName>
</protein>
<feature type="signal peptide" evidence="1">
    <location>
        <begin position="1"/>
        <end position="23"/>
    </location>
</feature>
<keyword evidence="1" id="KW-0732">Signal</keyword>
<feature type="chain" id="PRO_5025685982" evidence="1">
    <location>
        <begin position="24"/>
        <end position="86"/>
    </location>
</feature>
<reference evidence="2" key="1">
    <citation type="submission" date="2019-12" db="EMBL/GenBank/DDBJ databases">
        <title>An insight into the sialome of adult female Ixodes ricinus ticks feeding for 6 days.</title>
        <authorList>
            <person name="Perner J."/>
            <person name="Ribeiro J.M.C."/>
        </authorList>
    </citation>
    <scope>NUCLEOTIDE SEQUENCE</scope>
    <source>
        <strain evidence="2">Semi-engorged</strain>
        <tissue evidence="2">Salivary glands</tissue>
    </source>
</reference>
<evidence type="ECO:0000256" key="1">
    <source>
        <dbReference type="SAM" id="SignalP"/>
    </source>
</evidence>
<dbReference type="AlphaFoldDB" id="A0A6B0TZA3"/>